<keyword evidence="6" id="KW-0143">Chaperone</keyword>
<name>A0AAJ1BKG4_9GAMM</name>
<evidence type="ECO:0000313" key="11">
    <source>
        <dbReference type="EMBL" id="MCH4295424.1"/>
    </source>
</evidence>
<evidence type="ECO:0000256" key="7">
    <source>
        <dbReference type="ARBA" id="ARBA00024197"/>
    </source>
</evidence>
<evidence type="ECO:0000313" key="12">
    <source>
        <dbReference type="Proteomes" id="UP001297581"/>
    </source>
</evidence>
<gene>
    <name evidence="11" type="ORF">MJ923_14040</name>
</gene>
<comment type="subcellular location">
    <subcellularLocation>
        <location evidence="1">Cell membrane</location>
        <topology evidence="1">Single-pass type II membrane protein</topology>
    </subcellularLocation>
</comment>
<dbReference type="GO" id="GO:0005886">
    <property type="term" value="C:plasma membrane"/>
    <property type="evidence" value="ECO:0007669"/>
    <property type="project" value="UniProtKB-SubCell"/>
</dbReference>
<comment type="similarity">
    <text evidence="7">Belongs to the YfgM family.</text>
</comment>
<sequence>MEIYSTEEQQVEAIKSFWKEYGTSIVVGAVVGLGGLYGWNTYSDMKVAKAEAASVAYQQLSVNLADEAALLKAAESFKADHSQAGYELLIELMVAKSAVEAKDYAKAEESLKKVIAAKDAGSLGSVAALRLARIQAEQGQEAVALSTLEAVNDPAFDAQRDEIKGDILARQGETDKAKAAYQAAMDKGGVSVSPLLKMKLDNLNQA</sequence>
<evidence type="ECO:0000256" key="8">
    <source>
        <dbReference type="ARBA" id="ARBA00024235"/>
    </source>
</evidence>
<evidence type="ECO:0000256" key="5">
    <source>
        <dbReference type="ARBA" id="ARBA00023136"/>
    </source>
</evidence>
<evidence type="ECO:0000256" key="1">
    <source>
        <dbReference type="ARBA" id="ARBA00004401"/>
    </source>
</evidence>
<dbReference type="GO" id="GO:0044877">
    <property type="term" value="F:protein-containing complex binding"/>
    <property type="evidence" value="ECO:0007669"/>
    <property type="project" value="InterPro"/>
</dbReference>
<feature type="domain" description="Ancillary SecYEG translocon subunit/Cell division coordinator CpoB TPR" evidence="10">
    <location>
        <begin position="15"/>
        <end position="205"/>
    </location>
</feature>
<evidence type="ECO:0000259" key="10">
    <source>
        <dbReference type="Pfam" id="PF09976"/>
    </source>
</evidence>
<dbReference type="InterPro" id="IPR011990">
    <property type="entry name" value="TPR-like_helical_dom_sf"/>
</dbReference>
<keyword evidence="3 9" id="KW-0812">Transmembrane</keyword>
<evidence type="ECO:0000256" key="6">
    <source>
        <dbReference type="ARBA" id="ARBA00023186"/>
    </source>
</evidence>
<dbReference type="RefSeq" id="WP_240591640.1">
    <property type="nucleotide sequence ID" value="NZ_JAKUDL010000005.1"/>
</dbReference>
<keyword evidence="5 9" id="KW-0472">Membrane</keyword>
<dbReference type="InterPro" id="IPR018704">
    <property type="entry name" value="SecYEG/CpoB_TPR"/>
</dbReference>
<evidence type="ECO:0000256" key="9">
    <source>
        <dbReference type="SAM" id="Phobius"/>
    </source>
</evidence>
<feature type="transmembrane region" description="Helical" evidence="9">
    <location>
        <begin position="21"/>
        <end position="39"/>
    </location>
</feature>
<keyword evidence="4 9" id="KW-1133">Transmembrane helix</keyword>
<organism evidence="11 12">
    <name type="scientific">Shewanella zhuhaiensis</name>
    <dbReference type="NCBI Taxonomy" id="2919576"/>
    <lineage>
        <taxon>Bacteria</taxon>
        <taxon>Pseudomonadati</taxon>
        <taxon>Pseudomonadota</taxon>
        <taxon>Gammaproteobacteria</taxon>
        <taxon>Alteromonadales</taxon>
        <taxon>Shewanellaceae</taxon>
        <taxon>Shewanella</taxon>
    </lineage>
</organism>
<protein>
    <recommendedName>
        <fullName evidence="8">Ancillary SecYEG translocon subunit</fullName>
    </recommendedName>
</protein>
<reference evidence="11 12" key="1">
    <citation type="submission" date="2022-02" db="EMBL/GenBank/DDBJ databases">
        <title>The genome sequence of Shewanella sp. 3B26.</title>
        <authorList>
            <person name="Du J."/>
        </authorList>
    </citation>
    <scope>NUCLEOTIDE SEQUENCE [LARGE SCALE GENOMIC DNA]</scope>
    <source>
        <strain evidence="11 12">3B26</strain>
    </source>
</reference>
<evidence type="ECO:0000256" key="4">
    <source>
        <dbReference type="ARBA" id="ARBA00022989"/>
    </source>
</evidence>
<dbReference type="AlphaFoldDB" id="A0AAJ1BKG4"/>
<dbReference type="Pfam" id="PF09976">
    <property type="entry name" value="TPR_21"/>
    <property type="match status" value="1"/>
</dbReference>
<evidence type="ECO:0000256" key="2">
    <source>
        <dbReference type="ARBA" id="ARBA00022475"/>
    </source>
</evidence>
<dbReference type="EMBL" id="JAKUDL010000005">
    <property type="protein sequence ID" value="MCH4295424.1"/>
    <property type="molecule type" value="Genomic_DNA"/>
</dbReference>
<dbReference type="InterPro" id="IPR026039">
    <property type="entry name" value="YfgM"/>
</dbReference>
<accession>A0AAJ1BKG4</accession>
<dbReference type="Gene3D" id="1.25.40.10">
    <property type="entry name" value="Tetratricopeptide repeat domain"/>
    <property type="match status" value="1"/>
</dbReference>
<comment type="caution">
    <text evidence="11">The sequence shown here is derived from an EMBL/GenBank/DDBJ whole genome shotgun (WGS) entry which is preliminary data.</text>
</comment>
<dbReference type="PANTHER" id="PTHR38035">
    <property type="entry name" value="UPF0070 PROTEIN YFGM"/>
    <property type="match status" value="1"/>
</dbReference>
<dbReference type="Proteomes" id="UP001297581">
    <property type="component" value="Unassembled WGS sequence"/>
</dbReference>
<dbReference type="PANTHER" id="PTHR38035:SF1">
    <property type="entry name" value="ANCILLARY SECYEG TRANSLOCON SUBUNIT"/>
    <property type="match status" value="1"/>
</dbReference>
<evidence type="ECO:0000256" key="3">
    <source>
        <dbReference type="ARBA" id="ARBA00022692"/>
    </source>
</evidence>
<dbReference type="PIRSF" id="PIRSF006170">
    <property type="entry name" value="YfgM"/>
    <property type="match status" value="1"/>
</dbReference>
<keyword evidence="12" id="KW-1185">Reference proteome</keyword>
<keyword evidence="2" id="KW-1003">Cell membrane</keyword>
<proteinExistence type="inferred from homology"/>